<dbReference type="GO" id="GO:0006696">
    <property type="term" value="P:ergosterol biosynthetic process"/>
    <property type="evidence" value="ECO:0007669"/>
    <property type="project" value="TreeGrafter"/>
</dbReference>
<evidence type="ECO:0000313" key="8">
    <source>
        <dbReference type="EMBL" id="KAF2405202.1"/>
    </source>
</evidence>
<dbReference type="EMBL" id="ML996687">
    <property type="protein sequence ID" value="KAF2405202.1"/>
    <property type="molecule type" value="Genomic_DNA"/>
</dbReference>
<evidence type="ECO:0000256" key="7">
    <source>
        <dbReference type="SAM" id="MobiDB-lite"/>
    </source>
</evidence>
<dbReference type="PANTHER" id="PTHR43647">
    <property type="entry name" value="DEHYDROGENASE"/>
    <property type="match status" value="1"/>
</dbReference>
<evidence type="ECO:0000256" key="5">
    <source>
        <dbReference type="ARBA" id="ARBA00023098"/>
    </source>
</evidence>
<feature type="region of interest" description="Disordered" evidence="7">
    <location>
        <begin position="262"/>
        <end position="293"/>
    </location>
</feature>
<evidence type="ECO:0000256" key="4">
    <source>
        <dbReference type="ARBA" id="ARBA00023002"/>
    </source>
</evidence>
<accession>A0A6G1IAA4</accession>
<evidence type="ECO:0008006" key="10">
    <source>
        <dbReference type="Google" id="ProtNLM"/>
    </source>
</evidence>
<keyword evidence="9" id="KW-1185">Reference proteome</keyword>
<evidence type="ECO:0000256" key="1">
    <source>
        <dbReference type="ARBA" id="ARBA00022516"/>
    </source>
</evidence>
<keyword evidence="1" id="KW-0444">Lipid biosynthesis</keyword>
<dbReference type="GO" id="GO:0005741">
    <property type="term" value="C:mitochondrial outer membrane"/>
    <property type="evidence" value="ECO:0007669"/>
    <property type="project" value="TreeGrafter"/>
</dbReference>
<organism evidence="8 9">
    <name type="scientific">Trichodelitschia bisporula</name>
    <dbReference type="NCBI Taxonomy" id="703511"/>
    <lineage>
        <taxon>Eukaryota</taxon>
        <taxon>Fungi</taxon>
        <taxon>Dikarya</taxon>
        <taxon>Ascomycota</taxon>
        <taxon>Pezizomycotina</taxon>
        <taxon>Dothideomycetes</taxon>
        <taxon>Dothideomycetes incertae sedis</taxon>
        <taxon>Phaeotrichales</taxon>
        <taxon>Phaeotrichaceae</taxon>
        <taxon>Trichodelitschia</taxon>
    </lineage>
</organism>
<keyword evidence="3" id="KW-0752">Steroid biosynthesis</keyword>
<comment type="similarity">
    <text evidence="6">Belongs to the short-chain dehydrogenases/reductases (SDR) family. ERG27 subfamily.</text>
</comment>
<reference evidence="8" key="1">
    <citation type="journal article" date="2020" name="Stud. Mycol.">
        <title>101 Dothideomycetes genomes: a test case for predicting lifestyles and emergence of pathogens.</title>
        <authorList>
            <person name="Haridas S."/>
            <person name="Albert R."/>
            <person name="Binder M."/>
            <person name="Bloem J."/>
            <person name="Labutti K."/>
            <person name="Salamov A."/>
            <person name="Andreopoulos B."/>
            <person name="Baker S."/>
            <person name="Barry K."/>
            <person name="Bills G."/>
            <person name="Bluhm B."/>
            <person name="Cannon C."/>
            <person name="Castanera R."/>
            <person name="Culley D."/>
            <person name="Daum C."/>
            <person name="Ezra D."/>
            <person name="Gonzalez J."/>
            <person name="Henrissat B."/>
            <person name="Kuo A."/>
            <person name="Liang C."/>
            <person name="Lipzen A."/>
            <person name="Lutzoni F."/>
            <person name="Magnuson J."/>
            <person name="Mondo S."/>
            <person name="Nolan M."/>
            <person name="Ohm R."/>
            <person name="Pangilinan J."/>
            <person name="Park H.-J."/>
            <person name="Ramirez L."/>
            <person name="Alfaro M."/>
            <person name="Sun H."/>
            <person name="Tritt A."/>
            <person name="Yoshinaga Y."/>
            <person name="Zwiers L.-H."/>
            <person name="Turgeon B."/>
            <person name="Goodwin S."/>
            <person name="Spatafora J."/>
            <person name="Crous P."/>
            <person name="Grigoriev I."/>
        </authorList>
    </citation>
    <scope>NUCLEOTIDE SEQUENCE</scope>
    <source>
        <strain evidence="8">CBS 262.69</strain>
    </source>
</reference>
<dbReference type="Gene3D" id="3.40.50.720">
    <property type="entry name" value="NAD(P)-binding Rossmann-like Domain"/>
    <property type="match status" value="1"/>
</dbReference>
<keyword evidence="2" id="KW-0521">NADP</keyword>
<dbReference type="GO" id="GO:0005789">
    <property type="term" value="C:endoplasmic reticulum membrane"/>
    <property type="evidence" value="ECO:0007669"/>
    <property type="project" value="TreeGrafter"/>
</dbReference>
<dbReference type="GO" id="GO:0000253">
    <property type="term" value="F:3-beta-hydroxysteroid 3-dehydrogenase (NADP+) activity"/>
    <property type="evidence" value="ECO:0007669"/>
    <property type="project" value="TreeGrafter"/>
</dbReference>
<dbReference type="SUPFAM" id="SSF51735">
    <property type="entry name" value="NAD(P)-binding Rossmann-fold domains"/>
    <property type="match status" value="1"/>
</dbReference>
<gene>
    <name evidence="8" type="ORF">EJ06DRAFT_525738</name>
</gene>
<dbReference type="AlphaFoldDB" id="A0A6G1IAA4"/>
<dbReference type="InterPro" id="IPR051593">
    <property type="entry name" value="Ergosterol_Biosynth_ERG27"/>
</dbReference>
<protein>
    <recommendedName>
        <fullName evidence="10">3-keto-steroid reductase</fullName>
    </recommendedName>
</protein>
<sequence length="431" mass="46679">MSSPQDRPTFRALVTGANSGLGFAICARLADEFLATRPSSHHLYLIPTTRSASKASDAVARLKSRIAKSHGEPAASRITIEPLLLDLTSLLSIQRASRELLGRIPRLDAAVLNAGIGGWIGIDWGAVAKQLVSDPLGIVTRPAFKKTAVGWTTKPQLPADAPSSLGEQEPALGEVFCANTFGHYMLAHYVSPLLAGGHGVAPGRVIWVSTLEAHAHTFVPDTDFQGVANYWSYESSKRLADLLVLTSDLKATEPWVDSYFVDTDPSHPKRPSSSRTQKAENIDEPASSRSSTARPRMLIAHPGICKTSIMPVPAFIIIFYHLALYLARFLGSQWHTCTPYSAATAPVWLALADDTAIDGAEGGRKGKWGSAANRWGSERVSRTDVDGWDVGGRPGAGGESSLAFTTLGTECWRRMEELRVEWERRLQGLMV</sequence>
<evidence type="ECO:0000313" key="9">
    <source>
        <dbReference type="Proteomes" id="UP000799640"/>
    </source>
</evidence>
<evidence type="ECO:0000256" key="3">
    <source>
        <dbReference type="ARBA" id="ARBA00022955"/>
    </source>
</evidence>
<keyword evidence="4" id="KW-0560">Oxidoreductase</keyword>
<proteinExistence type="inferred from homology"/>
<dbReference type="PANTHER" id="PTHR43647:SF1">
    <property type="entry name" value="3-KETO-STEROID REDUCTASE ERG27"/>
    <property type="match status" value="1"/>
</dbReference>
<dbReference type="OrthoDB" id="9989144at2759"/>
<dbReference type="GO" id="GO:0005811">
    <property type="term" value="C:lipid droplet"/>
    <property type="evidence" value="ECO:0007669"/>
    <property type="project" value="TreeGrafter"/>
</dbReference>
<dbReference type="Proteomes" id="UP000799640">
    <property type="component" value="Unassembled WGS sequence"/>
</dbReference>
<dbReference type="InterPro" id="IPR036291">
    <property type="entry name" value="NAD(P)-bd_dom_sf"/>
</dbReference>
<evidence type="ECO:0000256" key="2">
    <source>
        <dbReference type="ARBA" id="ARBA00022857"/>
    </source>
</evidence>
<keyword evidence="5" id="KW-0443">Lipid metabolism</keyword>
<evidence type="ECO:0000256" key="6">
    <source>
        <dbReference type="ARBA" id="ARBA00023593"/>
    </source>
</evidence>
<name>A0A6G1IAA4_9PEZI</name>